<comment type="caution">
    <text evidence="4">The sequence shown here is derived from an EMBL/GenBank/DDBJ whole genome shotgun (WGS) entry which is preliminary data.</text>
</comment>
<evidence type="ECO:0000313" key="4">
    <source>
        <dbReference type="EMBL" id="KAF3339214.1"/>
    </source>
</evidence>
<dbReference type="AlphaFoldDB" id="A0A833RTI4"/>
<dbReference type="InterPro" id="IPR036638">
    <property type="entry name" value="HLH_DNA-bd_sf"/>
</dbReference>
<dbReference type="InterPro" id="IPR044549">
    <property type="entry name" value="bHLH_AtIBH1-like"/>
</dbReference>
<dbReference type="CDD" id="cd11444">
    <property type="entry name" value="bHLH_AtIBH1_like"/>
    <property type="match status" value="1"/>
</dbReference>
<name>A0A833RTI4_9POAL</name>
<accession>A0A833RTI4</accession>
<evidence type="ECO:0000256" key="3">
    <source>
        <dbReference type="ARBA" id="ARBA00023163"/>
    </source>
</evidence>
<sequence>MAKRSFLVVRKRRSFQFLVKRKLRDLKKIVPGSPVDMDIDTLLRTTAEYICYLELQVVVLRKISVICGM</sequence>
<evidence type="ECO:0000256" key="2">
    <source>
        <dbReference type="ARBA" id="ARBA00023015"/>
    </source>
</evidence>
<proteinExistence type="inferred from homology"/>
<keyword evidence="2" id="KW-0805">Transcription regulation</keyword>
<dbReference type="GO" id="GO:0046983">
    <property type="term" value="F:protein dimerization activity"/>
    <property type="evidence" value="ECO:0007669"/>
    <property type="project" value="InterPro"/>
</dbReference>
<gene>
    <name evidence="4" type="ORF">FCM35_KLT16685</name>
</gene>
<dbReference type="OrthoDB" id="1363133at2759"/>
<evidence type="ECO:0000313" key="5">
    <source>
        <dbReference type="Proteomes" id="UP000623129"/>
    </source>
</evidence>
<keyword evidence="5" id="KW-1185">Reference proteome</keyword>
<keyword evidence="3" id="KW-0804">Transcription</keyword>
<reference evidence="4" key="1">
    <citation type="submission" date="2020-01" db="EMBL/GenBank/DDBJ databases">
        <title>Genome sequence of Kobresia littledalei, the first chromosome-level genome in the family Cyperaceae.</title>
        <authorList>
            <person name="Qu G."/>
        </authorList>
    </citation>
    <scope>NUCLEOTIDE SEQUENCE</scope>
    <source>
        <strain evidence="4">C.B.Clarke</strain>
        <tissue evidence="4">Leaf</tissue>
    </source>
</reference>
<comment type="similarity">
    <text evidence="1">Belongs to the bHLH protein family.</text>
</comment>
<organism evidence="4 5">
    <name type="scientific">Carex littledalei</name>
    <dbReference type="NCBI Taxonomy" id="544730"/>
    <lineage>
        <taxon>Eukaryota</taxon>
        <taxon>Viridiplantae</taxon>
        <taxon>Streptophyta</taxon>
        <taxon>Embryophyta</taxon>
        <taxon>Tracheophyta</taxon>
        <taxon>Spermatophyta</taxon>
        <taxon>Magnoliopsida</taxon>
        <taxon>Liliopsida</taxon>
        <taxon>Poales</taxon>
        <taxon>Cyperaceae</taxon>
        <taxon>Cyperoideae</taxon>
        <taxon>Cariceae</taxon>
        <taxon>Carex</taxon>
        <taxon>Carex subgen. Euthyceras</taxon>
    </lineage>
</organism>
<dbReference type="EMBL" id="SWLB01000004">
    <property type="protein sequence ID" value="KAF3339214.1"/>
    <property type="molecule type" value="Genomic_DNA"/>
</dbReference>
<protein>
    <submittedName>
        <fullName evidence="4">Uncharacterized protein</fullName>
    </submittedName>
</protein>
<dbReference type="Proteomes" id="UP000623129">
    <property type="component" value="Unassembled WGS sequence"/>
</dbReference>
<dbReference type="SUPFAM" id="SSF47459">
    <property type="entry name" value="HLH, helix-loop-helix DNA-binding domain"/>
    <property type="match status" value="1"/>
</dbReference>
<evidence type="ECO:0000256" key="1">
    <source>
        <dbReference type="ARBA" id="ARBA00005510"/>
    </source>
</evidence>
<dbReference type="GO" id="GO:0006355">
    <property type="term" value="P:regulation of DNA-templated transcription"/>
    <property type="evidence" value="ECO:0007669"/>
    <property type="project" value="InterPro"/>
</dbReference>